<sequence length="120" mass="13114">MSSDSNKPHNIILLTLLSFFFPPFGVIALKGCGSQLCLNIFLTIFGYIPEISLKKFKLPIGTTPGNTAGDKQVNKRSDNTHKSNGTDSKTDSETDNSNGKKSIFQNIRAAIKLPLEKIQS</sequence>
<keyword evidence="4" id="KW-1133">Transmembrane helix</keyword>
<evidence type="ECO:0000256" key="2">
    <source>
        <dbReference type="ARBA" id="ARBA00009530"/>
    </source>
</evidence>
<dbReference type="Pfam" id="PF01679">
    <property type="entry name" value="Pmp3"/>
    <property type="match status" value="1"/>
</dbReference>
<dbReference type="Proteomes" id="UP000789342">
    <property type="component" value="Unassembled WGS sequence"/>
</dbReference>
<feature type="region of interest" description="Disordered" evidence="6">
    <location>
        <begin position="64"/>
        <end position="101"/>
    </location>
</feature>
<evidence type="ECO:0000256" key="3">
    <source>
        <dbReference type="ARBA" id="ARBA00022692"/>
    </source>
</evidence>
<dbReference type="GO" id="GO:0016020">
    <property type="term" value="C:membrane"/>
    <property type="evidence" value="ECO:0007669"/>
    <property type="project" value="UniProtKB-SubCell"/>
</dbReference>
<dbReference type="InterPro" id="IPR000612">
    <property type="entry name" value="PMP3"/>
</dbReference>
<comment type="caution">
    <text evidence="7">The sequence shown here is derived from an EMBL/GenBank/DDBJ whole genome shotgun (WGS) entry which is preliminary data.</text>
</comment>
<evidence type="ECO:0000313" key="8">
    <source>
        <dbReference type="Proteomes" id="UP000789342"/>
    </source>
</evidence>
<evidence type="ECO:0000256" key="5">
    <source>
        <dbReference type="ARBA" id="ARBA00023136"/>
    </source>
</evidence>
<organism evidence="7 8">
    <name type="scientific">Acaulospora morrowiae</name>
    <dbReference type="NCBI Taxonomy" id="94023"/>
    <lineage>
        <taxon>Eukaryota</taxon>
        <taxon>Fungi</taxon>
        <taxon>Fungi incertae sedis</taxon>
        <taxon>Mucoromycota</taxon>
        <taxon>Glomeromycotina</taxon>
        <taxon>Glomeromycetes</taxon>
        <taxon>Diversisporales</taxon>
        <taxon>Acaulosporaceae</taxon>
        <taxon>Acaulospora</taxon>
    </lineage>
</organism>
<dbReference type="AlphaFoldDB" id="A0A9N9CG24"/>
<keyword evidence="3" id="KW-0812">Transmembrane</keyword>
<proteinExistence type="inferred from homology"/>
<comment type="subcellular location">
    <subcellularLocation>
        <location evidence="1">Membrane</location>
    </subcellularLocation>
</comment>
<protein>
    <submittedName>
        <fullName evidence="7">3787_t:CDS:1</fullName>
    </submittedName>
</protein>
<evidence type="ECO:0000256" key="1">
    <source>
        <dbReference type="ARBA" id="ARBA00004370"/>
    </source>
</evidence>
<keyword evidence="5" id="KW-0472">Membrane</keyword>
<dbReference type="EMBL" id="CAJVPV010005990">
    <property type="protein sequence ID" value="CAG8598793.1"/>
    <property type="molecule type" value="Genomic_DNA"/>
</dbReference>
<name>A0A9N9CG24_9GLOM</name>
<accession>A0A9N9CG24</accession>
<feature type="compositionally biased region" description="Basic and acidic residues" evidence="6">
    <location>
        <begin position="72"/>
        <end position="81"/>
    </location>
</feature>
<keyword evidence="8" id="KW-1185">Reference proteome</keyword>
<comment type="similarity">
    <text evidence="2">Belongs to the UPF0057 (PMP3) family.</text>
</comment>
<reference evidence="7" key="1">
    <citation type="submission" date="2021-06" db="EMBL/GenBank/DDBJ databases">
        <authorList>
            <person name="Kallberg Y."/>
            <person name="Tangrot J."/>
            <person name="Rosling A."/>
        </authorList>
    </citation>
    <scope>NUCLEOTIDE SEQUENCE</scope>
    <source>
        <strain evidence="7">CL551</strain>
    </source>
</reference>
<gene>
    <name evidence="7" type="ORF">AMORRO_LOCUS7688</name>
</gene>
<evidence type="ECO:0000256" key="4">
    <source>
        <dbReference type="ARBA" id="ARBA00022989"/>
    </source>
</evidence>
<evidence type="ECO:0000256" key="6">
    <source>
        <dbReference type="SAM" id="MobiDB-lite"/>
    </source>
</evidence>
<evidence type="ECO:0000313" key="7">
    <source>
        <dbReference type="EMBL" id="CAG8598793.1"/>
    </source>
</evidence>